<accession>A0A9Q0ERC2</accession>
<feature type="compositionally biased region" description="Polar residues" evidence="1">
    <location>
        <begin position="36"/>
        <end position="46"/>
    </location>
</feature>
<name>A0A9Q0ERC2_9TELE</name>
<keyword evidence="3" id="KW-1185">Reference proteome</keyword>
<protein>
    <submittedName>
        <fullName evidence="2">Uncharacterized protein</fullName>
    </submittedName>
</protein>
<evidence type="ECO:0000313" key="3">
    <source>
        <dbReference type="Proteomes" id="UP001148018"/>
    </source>
</evidence>
<proteinExistence type="predicted"/>
<gene>
    <name evidence="2" type="ORF">NHX12_022314</name>
</gene>
<reference evidence="2" key="1">
    <citation type="submission" date="2022-07" db="EMBL/GenBank/DDBJ databases">
        <title>Chromosome-level genome of Muraenolepis orangiensis.</title>
        <authorList>
            <person name="Kim J."/>
        </authorList>
    </citation>
    <scope>NUCLEOTIDE SEQUENCE</scope>
    <source>
        <strain evidence="2">KU_S4_2022</strain>
        <tissue evidence="2">Muscle</tissue>
    </source>
</reference>
<evidence type="ECO:0000256" key="1">
    <source>
        <dbReference type="SAM" id="MobiDB-lite"/>
    </source>
</evidence>
<dbReference type="AlphaFoldDB" id="A0A9Q0ERC2"/>
<comment type="caution">
    <text evidence="2">The sequence shown here is derived from an EMBL/GenBank/DDBJ whole genome shotgun (WGS) entry which is preliminary data.</text>
</comment>
<evidence type="ECO:0000313" key="2">
    <source>
        <dbReference type="EMBL" id="KAJ3610220.1"/>
    </source>
</evidence>
<dbReference type="EMBL" id="JANIIK010000038">
    <property type="protein sequence ID" value="KAJ3610220.1"/>
    <property type="molecule type" value="Genomic_DNA"/>
</dbReference>
<dbReference type="Proteomes" id="UP001148018">
    <property type="component" value="Unassembled WGS sequence"/>
</dbReference>
<feature type="region of interest" description="Disordered" evidence="1">
    <location>
        <begin position="1"/>
        <end position="68"/>
    </location>
</feature>
<sequence length="95" mass="9760">MVTAHGANPGEGLSLGPGSWRSPAWTPRVPGCQAAVFSSSDETSTAVLKPTPQRAAGGTHGPQAPRSSECANVEHPLVLVPPHSTGATQEHQDPF</sequence>
<organism evidence="2 3">
    <name type="scientific">Muraenolepis orangiensis</name>
    <name type="common">Patagonian moray cod</name>
    <dbReference type="NCBI Taxonomy" id="630683"/>
    <lineage>
        <taxon>Eukaryota</taxon>
        <taxon>Metazoa</taxon>
        <taxon>Chordata</taxon>
        <taxon>Craniata</taxon>
        <taxon>Vertebrata</taxon>
        <taxon>Euteleostomi</taxon>
        <taxon>Actinopterygii</taxon>
        <taxon>Neopterygii</taxon>
        <taxon>Teleostei</taxon>
        <taxon>Neoteleostei</taxon>
        <taxon>Acanthomorphata</taxon>
        <taxon>Zeiogadaria</taxon>
        <taxon>Gadariae</taxon>
        <taxon>Gadiformes</taxon>
        <taxon>Muraenolepidoidei</taxon>
        <taxon>Muraenolepididae</taxon>
        <taxon>Muraenolepis</taxon>
    </lineage>
</organism>